<comment type="function">
    <text evidence="13">Involved in the maintenance of the Golgi structure. May play a role in hematopoiesis.</text>
</comment>
<dbReference type="EMBL" id="HACG01025697">
    <property type="protein sequence ID" value="CEK72562.1"/>
    <property type="molecule type" value="Transcribed_RNA"/>
</dbReference>
<protein>
    <recommendedName>
        <fullName evidence="4">Protein YIPF3</fullName>
    </recommendedName>
    <alternativeName>
        <fullName evidence="14">YIP1 family member 3</fullName>
    </alternativeName>
</protein>
<keyword evidence="6" id="KW-0963">Cytoplasm</keyword>
<evidence type="ECO:0000256" key="3">
    <source>
        <dbReference type="ARBA" id="ARBA00004651"/>
    </source>
</evidence>
<proteinExistence type="predicted"/>
<feature type="non-terminal residue" evidence="18">
    <location>
        <position position="1"/>
    </location>
</feature>
<dbReference type="GO" id="GO:0005886">
    <property type="term" value="C:plasma membrane"/>
    <property type="evidence" value="ECO:0007669"/>
    <property type="project" value="UniProtKB-SubCell"/>
</dbReference>
<evidence type="ECO:0000256" key="1">
    <source>
        <dbReference type="ARBA" id="ARBA00004257"/>
    </source>
</evidence>
<evidence type="ECO:0000256" key="6">
    <source>
        <dbReference type="ARBA" id="ARBA00022490"/>
    </source>
</evidence>
<dbReference type="PANTHER" id="PTHR15627:SF14">
    <property type="entry name" value="PROTEIN YIPF3"/>
    <property type="match status" value="1"/>
</dbReference>
<keyword evidence="8" id="KW-0221">Differentiation</keyword>
<evidence type="ECO:0000256" key="10">
    <source>
        <dbReference type="ARBA" id="ARBA00023034"/>
    </source>
</evidence>
<comment type="subcellular location">
    <subcellularLocation>
        <location evidence="3">Cell membrane</location>
        <topology evidence="3">Multi-pass membrane protein</topology>
    </subcellularLocation>
    <subcellularLocation>
        <location evidence="2">Cytoplasm</location>
    </subcellularLocation>
    <subcellularLocation>
        <location evidence="1">Golgi apparatus</location>
        <location evidence="1">cis-Golgi network membrane</location>
        <topology evidence="1">Multi-pass membrane protein</topology>
    </subcellularLocation>
</comment>
<feature type="transmembrane region" description="Helical" evidence="16">
    <location>
        <begin position="231"/>
        <end position="251"/>
    </location>
</feature>
<keyword evidence="12" id="KW-0325">Glycoprotein</keyword>
<keyword evidence="5" id="KW-1003">Cell membrane</keyword>
<keyword evidence="9 16" id="KW-1133">Transmembrane helix</keyword>
<dbReference type="GO" id="GO:0030154">
    <property type="term" value="P:cell differentiation"/>
    <property type="evidence" value="ECO:0007669"/>
    <property type="project" value="UniProtKB-KW"/>
</dbReference>
<keyword evidence="7 16" id="KW-0812">Transmembrane</keyword>
<dbReference type="EMBL" id="HACG01025696">
    <property type="protein sequence ID" value="CEK72561.1"/>
    <property type="molecule type" value="Transcribed_RNA"/>
</dbReference>
<evidence type="ECO:0000256" key="11">
    <source>
        <dbReference type="ARBA" id="ARBA00023136"/>
    </source>
</evidence>
<feature type="transmembrane region" description="Helical" evidence="16">
    <location>
        <begin position="168"/>
        <end position="194"/>
    </location>
</feature>
<evidence type="ECO:0000256" key="7">
    <source>
        <dbReference type="ARBA" id="ARBA00022692"/>
    </source>
</evidence>
<keyword evidence="11 16" id="KW-0472">Membrane</keyword>
<organism evidence="18">
    <name type="scientific">Arion vulgaris</name>
    <dbReference type="NCBI Taxonomy" id="1028688"/>
    <lineage>
        <taxon>Eukaryota</taxon>
        <taxon>Metazoa</taxon>
        <taxon>Spiralia</taxon>
        <taxon>Lophotrochozoa</taxon>
        <taxon>Mollusca</taxon>
        <taxon>Gastropoda</taxon>
        <taxon>Heterobranchia</taxon>
        <taxon>Euthyneura</taxon>
        <taxon>Panpulmonata</taxon>
        <taxon>Eupulmonata</taxon>
        <taxon>Stylommatophora</taxon>
        <taxon>Helicina</taxon>
        <taxon>Arionoidea</taxon>
        <taxon>Arionidae</taxon>
        <taxon>Arion</taxon>
    </lineage>
</organism>
<dbReference type="PANTHER" id="PTHR15627">
    <property type="entry name" value="NATURAL KILLER CELL-SPECIFIC ANTIGEN KLIP1"/>
    <property type="match status" value="1"/>
</dbReference>
<evidence type="ECO:0000256" key="15">
    <source>
        <dbReference type="SAM" id="MobiDB-lite"/>
    </source>
</evidence>
<evidence type="ECO:0000313" key="19">
    <source>
        <dbReference type="EMBL" id="CEK72566.1"/>
    </source>
</evidence>
<evidence type="ECO:0000256" key="2">
    <source>
        <dbReference type="ARBA" id="ARBA00004496"/>
    </source>
</evidence>
<dbReference type="AlphaFoldDB" id="A0A0B6ZW31"/>
<dbReference type="GO" id="GO:0005794">
    <property type="term" value="C:Golgi apparatus"/>
    <property type="evidence" value="ECO:0007669"/>
    <property type="project" value="UniProtKB-SubCell"/>
</dbReference>
<evidence type="ECO:0000313" key="17">
    <source>
        <dbReference type="EMBL" id="CEK72561.1"/>
    </source>
</evidence>
<evidence type="ECO:0000256" key="8">
    <source>
        <dbReference type="ARBA" id="ARBA00022782"/>
    </source>
</evidence>
<gene>
    <name evidence="18" type="primary">ORF83000</name>
    <name evidence="17" type="synonym">ORF82996</name>
    <name evidence="19" type="synonym">ORF83014</name>
</gene>
<sequence length="396" mass="44513">CQQKRIMTDKSWQTRSETGSAVLDMNIDEMEIMDESHSDASDYDNSSHDDKSQRFGAKEGKGDKTLVDDIRQKMGENVTQMVWQAGTQGARRAWTLYGNIDILRPYFDVEPQEVRKRLLYSLIPVRPTDKRQQVSKELYGPTMVVLTLIAILLYQMKTAEHKVEEGTLMGSAFGVCFMYWLGVSSVVWFVAYVCNVRIAILQILSMMGYGLFGHCVVLFLGTVIHTSHDHMFFYFLWAFVGGLSTLKMACIIMSRTRGRTERLIVISTVAAFHLLFLLYLHFAYHTIVEEISDALRDSIVPLPVAQQNVVDADIIADKAQVAPGNDVQTLPAGVHTFTQSVQDLLAQPSWKDHKSLANIATNDTLKLQDSVGAVFPSTEGQPILLDKLRNNKAIRA</sequence>
<evidence type="ECO:0000256" key="13">
    <source>
        <dbReference type="ARBA" id="ARBA00024809"/>
    </source>
</evidence>
<dbReference type="EMBL" id="HACG01025701">
    <property type="protein sequence ID" value="CEK72566.1"/>
    <property type="molecule type" value="Transcribed_RNA"/>
</dbReference>
<evidence type="ECO:0000256" key="4">
    <source>
        <dbReference type="ARBA" id="ARBA00015622"/>
    </source>
</evidence>
<evidence type="ECO:0000256" key="12">
    <source>
        <dbReference type="ARBA" id="ARBA00023180"/>
    </source>
</evidence>
<feature type="region of interest" description="Disordered" evidence="15">
    <location>
        <begin position="34"/>
        <end position="62"/>
    </location>
</feature>
<evidence type="ECO:0000256" key="9">
    <source>
        <dbReference type="ARBA" id="ARBA00022989"/>
    </source>
</evidence>
<evidence type="ECO:0000256" key="5">
    <source>
        <dbReference type="ARBA" id="ARBA00022475"/>
    </source>
</evidence>
<feature type="transmembrane region" description="Helical" evidence="16">
    <location>
        <begin position="206"/>
        <end position="225"/>
    </location>
</feature>
<evidence type="ECO:0000313" key="18">
    <source>
        <dbReference type="EMBL" id="CEK72562.1"/>
    </source>
</evidence>
<feature type="transmembrane region" description="Helical" evidence="16">
    <location>
        <begin position="263"/>
        <end position="284"/>
    </location>
</feature>
<keyword evidence="10" id="KW-0333">Golgi apparatus</keyword>
<dbReference type="InterPro" id="IPR051521">
    <property type="entry name" value="tRNA_Mod/Golgi_Maint"/>
</dbReference>
<accession>A0A0B6ZW31</accession>
<feature type="transmembrane region" description="Helical" evidence="16">
    <location>
        <begin position="138"/>
        <end position="156"/>
    </location>
</feature>
<reference evidence="18" key="1">
    <citation type="submission" date="2014-12" db="EMBL/GenBank/DDBJ databases">
        <title>Insight into the proteome of Arion vulgaris.</title>
        <authorList>
            <person name="Aradska J."/>
            <person name="Bulat T."/>
            <person name="Smidak R."/>
            <person name="Sarate P."/>
            <person name="Gangsoo J."/>
            <person name="Sialana F."/>
            <person name="Bilban M."/>
            <person name="Lubec G."/>
        </authorList>
    </citation>
    <scope>NUCLEOTIDE SEQUENCE</scope>
    <source>
        <tissue evidence="18">Skin</tissue>
    </source>
</reference>
<evidence type="ECO:0000256" key="14">
    <source>
        <dbReference type="ARBA" id="ARBA00032951"/>
    </source>
</evidence>
<name>A0A0B6ZW31_9EUPU</name>
<evidence type="ECO:0000256" key="16">
    <source>
        <dbReference type="SAM" id="Phobius"/>
    </source>
</evidence>